<dbReference type="WBParaSite" id="scf7180000425125.g14393">
    <property type="protein sequence ID" value="scf7180000425125.g14393"/>
    <property type="gene ID" value="scf7180000425125.g14393"/>
</dbReference>
<name>A0A915PGY3_9BILA</name>
<proteinExistence type="predicted"/>
<evidence type="ECO:0000313" key="1">
    <source>
        <dbReference type="Proteomes" id="UP000887560"/>
    </source>
</evidence>
<organism evidence="1 2">
    <name type="scientific">Meloidogyne floridensis</name>
    <dbReference type="NCBI Taxonomy" id="298350"/>
    <lineage>
        <taxon>Eukaryota</taxon>
        <taxon>Metazoa</taxon>
        <taxon>Ecdysozoa</taxon>
        <taxon>Nematoda</taxon>
        <taxon>Chromadorea</taxon>
        <taxon>Rhabditida</taxon>
        <taxon>Tylenchina</taxon>
        <taxon>Tylenchomorpha</taxon>
        <taxon>Tylenchoidea</taxon>
        <taxon>Meloidogynidae</taxon>
        <taxon>Meloidogyninae</taxon>
        <taxon>Meloidogyne</taxon>
    </lineage>
</organism>
<evidence type="ECO:0000313" key="2">
    <source>
        <dbReference type="WBParaSite" id="scf7180000425125.g14393"/>
    </source>
</evidence>
<reference evidence="2" key="1">
    <citation type="submission" date="2022-11" db="UniProtKB">
        <authorList>
            <consortium name="WormBaseParasite"/>
        </authorList>
    </citation>
    <scope>IDENTIFICATION</scope>
</reference>
<sequence>MLTIKANLPISLTFLIIFIISPLNFPSIILADKLTTKTASLDGEKLKTQLLESLNSYGKIRGSEEFLEPIGNKNPKKLFLDAQTTFKAFEHLDNLNNSIPMLSENEKSKQAKTLGEWRRKIYKFLGLNKRKEEKPALTTTKQSPPLVLHDDEFSSTPLPIFMEKEDEDNLCNHYKRKDQQKFQNKVIRLAPIQPIFTSVKENPLHWNFGSFNKNTKENPGGCGGDEQQQQQQLTLMPLEQENRLKASADKTRVIF</sequence>
<protein>
    <submittedName>
        <fullName evidence="2">Uncharacterized protein</fullName>
    </submittedName>
</protein>
<keyword evidence="1" id="KW-1185">Reference proteome</keyword>
<dbReference type="AlphaFoldDB" id="A0A915PGY3"/>
<accession>A0A915PGY3</accession>
<dbReference type="Proteomes" id="UP000887560">
    <property type="component" value="Unplaced"/>
</dbReference>